<comment type="subcellular location">
    <subcellularLocation>
        <location evidence="1">Cytoplasm</location>
        <location evidence="1">Cytoskeleton</location>
        <location evidence="1">Cilium basal body</location>
    </subcellularLocation>
</comment>
<dbReference type="Gene3D" id="3.30.470.20">
    <property type="entry name" value="ATP-grasp fold, B domain"/>
    <property type="match status" value="1"/>
</dbReference>
<keyword evidence="9" id="KW-0206">Cytoskeleton</keyword>
<dbReference type="GO" id="GO:0015631">
    <property type="term" value="F:tubulin binding"/>
    <property type="evidence" value="ECO:0007669"/>
    <property type="project" value="TreeGrafter"/>
</dbReference>
<dbReference type="GO" id="GO:0000226">
    <property type="term" value="P:microtubule cytoskeleton organization"/>
    <property type="evidence" value="ECO:0007669"/>
    <property type="project" value="TreeGrafter"/>
</dbReference>
<dbReference type="EMBL" id="CAJZBQ010000018">
    <property type="protein sequence ID" value="CAG9317381.1"/>
    <property type="molecule type" value="Genomic_DNA"/>
</dbReference>
<name>A0AAU9J0D4_9CILI</name>
<dbReference type="SUPFAM" id="SSF56059">
    <property type="entry name" value="Glutathione synthetase ATP-binding domain-like"/>
    <property type="match status" value="1"/>
</dbReference>
<dbReference type="GO" id="GO:0036064">
    <property type="term" value="C:ciliary basal body"/>
    <property type="evidence" value="ECO:0007669"/>
    <property type="project" value="TreeGrafter"/>
</dbReference>
<comment type="caution">
    <text evidence="12">The sequence shown here is derived from an EMBL/GenBank/DDBJ whole genome shotgun (WGS) entry which is preliminary data.</text>
</comment>
<dbReference type="GO" id="GO:0005874">
    <property type="term" value="C:microtubule"/>
    <property type="evidence" value="ECO:0007669"/>
    <property type="project" value="UniProtKB-KW"/>
</dbReference>
<protein>
    <recommendedName>
        <fullName evidence="14">Tubulin polyglutamylase TTLL1</fullName>
    </recommendedName>
</protein>
<evidence type="ECO:0000256" key="2">
    <source>
        <dbReference type="ARBA" id="ARBA00006118"/>
    </source>
</evidence>
<keyword evidence="5" id="KW-0493">Microtubule</keyword>
<gene>
    <name evidence="12" type="ORF">BSTOLATCC_MIC18633</name>
</gene>
<comment type="similarity">
    <text evidence="2">Belongs to the tubulin polyglutamylase family.</text>
</comment>
<evidence type="ECO:0000313" key="13">
    <source>
        <dbReference type="Proteomes" id="UP001162131"/>
    </source>
</evidence>
<dbReference type="PANTHER" id="PTHR12241">
    <property type="entry name" value="TUBULIN POLYGLUTAMYLASE"/>
    <property type="match status" value="1"/>
</dbReference>
<evidence type="ECO:0000256" key="3">
    <source>
        <dbReference type="ARBA" id="ARBA00022490"/>
    </source>
</evidence>
<reference evidence="12" key="1">
    <citation type="submission" date="2021-09" db="EMBL/GenBank/DDBJ databases">
        <authorList>
            <consortium name="AG Swart"/>
            <person name="Singh M."/>
            <person name="Singh A."/>
            <person name="Seah K."/>
            <person name="Emmerich C."/>
        </authorList>
    </citation>
    <scope>NUCLEOTIDE SEQUENCE</scope>
    <source>
        <strain evidence="12">ATCC30299</strain>
    </source>
</reference>
<evidence type="ECO:0000256" key="5">
    <source>
        <dbReference type="ARBA" id="ARBA00022701"/>
    </source>
</evidence>
<keyword evidence="8" id="KW-0969">Cilium</keyword>
<feature type="region of interest" description="Disordered" evidence="11">
    <location>
        <begin position="390"/>
        <end position="409"/>
    </location>
</feature>
<dbReference type="PROSITE" id="PS51221">
    <property type="entry name" value="TTL"/>
    <property type="match status" value="1"/>
</dbReference>
<dbReference type="InterPro" id="IPR004344">
    <property type="entry name" value="TTL/TTLL_fam"/>
</dbReference>
<proteinExistence type="inferred from homology"/>
<organism evidence="12 13">
    <name type="scientific">Blepharisma stoltei</name>
    <dbReference type="NCBI Taxonomy" id="1481888"/>
    <lineage>
        <taxon>Eukaryota</taxon>
        <taxon>Sar</taxon>
        <taxon>Alveolata</taxon>
        <taxon>Ciliophora</taxon>
        <taxon>Postciliodesmatophora</taxon>
        <taxon>Heterotrichea</taxon>
        <taxon>Heterotrichida</taxon>
        <taxon>Blepharismidae</taxon>
        <taxon>Blepharisma</taxon>
    </lineage>
</organism>
<evidence type="ECO:0000313" key="12">
    <source>
        <dbReference type="EMBL" id="CAG9317381.1"/>
    </source>
</evidence>
<dbReference type="AlphaFoldDB" id="A0AAU9J0D4"/>
<dbReference type="Pfam" id="PF03133">
    <property type="entry name" value="TTL"/>
    <property type="match status" value="1"/>
</dbReference>
<evidence type="ECO:0000256" key="10">
    <source>
        <dbReference type="ARBA" id="ARBA00023273"/>
    </source>
</evidence>
<sequence>MNPPNRLKWKSDFDKYVVIVNFEKRQWQHTADDDWNVYWANVWTVKQIFSPETGQRLGDMQLLNHFPNHYELTRKDLMVKNIKRYRREMEKENNPIAEKDEHGNYIHLDIIPTTYNLPGDYSIFVEEFKRNPNTTWIMKPNGKSQGKGIFLVNKISQVKKWATSSKVPFQSIAMKEAYVISKYIDNPLLIGGKKFDLRLYVLVTCYRPLKAYLYRQGFCRFCNEKYTSDVAEIDNMFIHLTNVAIQKHSDVYNDRHGGKWSLPSLRFYLECTRGRNATDKCFNDIKVVMIQSLKSVQSVMINDRHCFEMYGYDILLDSELKPWLLEVNASPSLTTSTEKDRVLKSQLLRDVFQIVVPNDWTDEKSKHGANTCTERSVGFFDLLIDEGCSEPEKGGNRGPARRGNGKLWK</sequence>
<dbReference type="GO" id="GO:0005524">
    <property type="term" value="F:ATP binding"/>
    <property type="evidence" value="ECO:0007669"/>
    <property type="project" value="UniProtKB-KW"/>
</dbReference>
<evidence type="ECO:0000256" key="9">
    <source>
        <dbReference type="ARBA" id="ARBA00023212"/>
    </source>
</evidence>
<evidence type="ECO:0000256" key="6">
    <source>
        <dbReference type="ARBA" id="ARBA00022741"/>
    </source>
</evidence>
<dbReference type="GO" id="GO:0070740">
    <property type="term" value="F:tubulin-glutamic acid ligase activity"/>
    <property type="evidence" value="ECO:0007669"/>
    <property type="project" value="TreeGrafter"/>
</dbReference>
<evidence type="ECO:0000256" key="1">
    <source>
        <dbReference type="ARBA" id="ARBA00004120"/>
    </source>
</evidence>
<accession>A0AAU9J0D4</accession>
<dbReference type="PANTHER" id="PTHR12241:SF31">
    <property type="entry name" value="POLYGLUTAMYLASE COMPLEX SUBUNIT TTLL1"/>
    <property type="match status" value="1"/>
</dbReference>
<evidence type="ECO:0000256" key="7">
    <source>
        <dbReference type="ARBA" id="ARBA00022840"/>
    </source>
</evidence>
<dbReference type="FunFam" id="3.30.470.20:FF:000033">
    <property type="entry name" value="Probable tubulin polyglutamylase TTLL1"/>
    <property type="match status" value="1"/>
</dbReference>
<keyword evidence="13" id="KW-1185">Reference proteome</keyword>
<feature type="compositionally biased region" description="Basic residues" evidence="11">
    <location>
        <begin position="399"/>
        <end position="409"/>
    </location>
</feature>
<keyword evidence="4" id="KW-0436">Ligase</keyword>
<evidence type="ECO:0008006" key="14">
    <source>
        <dbReference type="Google" id="ProtNLM"/>
    </source>
</evidence>
<keyword evidence="6" id="KW-0547">Nucleotide-binding</keyword>
<evidence type="ECO:0000256" key="4">
    <source>
        <dbReference type="ARBA" id="ARBA00022598"/>
    </source>
</evidence>
<keyword evidence="7" id="KW-0067">ATP-binding</keyword>
<keyword evidence="10" id="KW-0966">Cell projection</keyword>
<dbReference type="Proteomes" id="UP001162131">
    <property type="component" value="Unassembled WGS sequence"/>
</dbReference>
<keyword evidence="3" id="KW-0963">Cytoplasm</keyword>
<evidence type="ECO:0000256" key="8">
    <source>
        <dbReference type="ARBA" id="ARBA00023069"/>
    </source>
</evidence>
<evidence type="ECO:0000256" key="11">
    <source>
        <dbReference type="SAM" id="MobiDB-lite"/>
    </source>
</evidence>